<feature type="region of interest" description="Disordered" evidence="1">
    <location>
        <begin position="495"/>
        <end position="520"/>
    </location>
</feature>
<proteinExistence type="predicted"/>
<dbReference type="Pfam" id="PF05136">
    <property type="entry name" value="Phage_portal_2"/>
    <property type="match status" value="1"/>
</dbReference>
<evidence type="ECO:0000313" key="2">
    <source>
        <dbReference type="EMBL" id="QJB03343.1"/>
    </source>
</evidence>
<reference evidence="2" key="1">
    <citation type="submission" date="2020-03" db="EMBL/GenBank/DDBJ databases">
        <title>The deep terrestrial virosphere.</title>
        <authorList>
            <person name="Holmfeldt K."/>
            <person name="Nilsson E."/>
            <person name="Simone D."/>
            <person name="Lopez-Fernandez M."/>
            <person name="Wu X."/>
            <person name="de Brujin I."/>
            <person name="Lundin D."/>
            <person name="Andersson A."/>
            <person name="Bertilsson S."/>
            <person name="Dopson M."/>
        </authorList>
    </citation>
    <scope>NUCLEOTIDE SEQUENCE</scope>
    <source>
        <strain evidence="2">MM171B00778</strain>
    </source>
</reference>
<sequence>MGFIKNVWNNRKFLFSDIKAMGSGIPANEFEISRYGKLIEHFSKYARNDIDAQFGHYDAGNTGRLQDDWGTSYATPTSNFKGQWKNIIARAISSFDNNPHTKAILNTLTSNVIGHGLRPQPRIKNKNGTPVEGLNEQLSEGWKRYNDQWDSTGRNTHYEMQKVRFGEIFRTGSTITNRVKAPKDNYLSIQNQVVNVLRLDDGHDWTTPNYSEPDAAQTVFGINMDKYGRPLSYWIQGIDKPISARYMKLHFKQEVAEQYIGVSWLTPALKYLWANESLIKDKLIASRIQAMIGLFVPDSMMTRLIKQQKNSDDQIEMKSGKIWYGKMGEKPEVVQADDSVKEVLEPLQSLLLHAIAMTFGISYQSITRDLVKTNMASGKINTNEDRKTYRMVQKWYAKEVCQHDWNEFVFRMFLEGKISGRSISDYMNDPWYYNECQWIPTGFDYIDPSREAQADIDLHENNMLTLEKYYGERGIVWTDAVEQLKKEKELLKEAGIDKPIQANEPTAKRKNNVSDRDRQD</sequence>
<name>A0A6M3MCR2_9ZZZZ</name>
<gene>
    <name evidence="2" type="ORF">MM171B00778_0010</name>
</gene>
<dbReference type="InterPro" id="IPR006429">
    <property type="entry name" value="Phage_lambda_portal"/>
</dbReference>
<dbReference type="GO" id="GO:0019068">
    <property type="term" value="P:virion assembly"/>
    <property type="evidence" value="ECO:0007669"/>
    <property type="project" value="InterPro"/>
</dbReference>
<dbReference type="GO" id="GO:0005198">
    <property type="term" value="F:structural molecule activity"/>
    <property type="evidence" value="ECO:0007669"/>
    <property type="project" value="InterPro"/>
</dbReference>
<organism evidence="2">
    <name type="scientific">viral metagenome</name>
    <dbReference type="NCBI Taxonomy" id="1070528"/>
    <lineage>
        <taxon>unclassified sequences</taxon>
        <taxon>metagenomes</taxon>
        <taxon>organismal metagenomes</taxon>
    </lineage>
</organism>
<dbReference type="EMBL" id="MT143840">
    <property type="protein sequence ID" value="QJB03343.1"/>
    <property type="molecule type" value="Genomic_DNA"/>
</dbReference>
<dbReference type="AlphaFoldDB" id="A0A6M3MCR2"/>
<evidence type="ECO:0000256" key="1">
    <source>
        <dbReference type="SAM" id="MobiDB-lite"/>
    </source>
</evidence>
<accession>A0A6M3MCR2</accession>
<protein>
    <submittedName>
        <fullName evidence="2">Putative portal protein</fullName>
    </submittedName>
</protein>